<dbReference type="AlphaFoldDB" id="A0A0E9RMK7"/>
<proteinExistence type="predicted"/>
<reference evidence="1" key="1">
    <citation type="submission" date="2014-11" db="EMBL/GenBank/DDBJ databases">
        <authorList>
            <person name="Amaro Gonzalez C."/>
        </authorList>
    </citation>
    <scope>NUCLEOTIDE SEQUENCE</scope>
</reference>
<protein>
    <submittedName>
        <fullName evidence="1">Uncharacterized protein</fullName>
    </submittedName>
</protein>
<dbReference type="EMBL" id="GBXM01078283">
    <property type="protein sequence ID" value="JAH30294.1"/>
    <property type="molecule type" value="Transcribed_RNA"/>
</dbReference>
<reference evidence="1" key="2">
    <citation type="journal article" date="2015" name="Fish Shellfish Immunol.">
        <title>Early steps in the European eel (Anguilla anguilla)-Vibrio vulnificus interaction in the gills: Role of the RtxA13 toxin.</title>
        <authorList>
            <person name="Callol A."/>
            <person name="Pajuelo D."/>
            <person name="Ebbesson L."/>
            <person name="Teles M."/>
            <person name="MacKenzie S."/>
            <person name="Amaro C."/>
        </authorList>
    </citation>
    <scope>NUCLEOTIDE SEQUENCE</scope>
</reference>
<sequence>MHCTRLPLGYTKMFCCW</sequence>
<accession>A0A0E9RMK7</accession>
<name>A0A0E9RMK7_ANGAN</name>
<organism evidence="1">
    <name type="scientific">Anguilla anguilla</name>
    <name type="common">European freshwater eel</name>
    <name type="synonym">Muraena anguilla</name>
    <dbReference type="NCBI Taxonomy" id="7936"/>
    <lineage>
        <taxon>Eukaryota</taxon>
        <taxon>Metazoa</taxon>
        <taxon>Chordata</taxon>
        <taxon>Craniata</taxon>
        <taxon>Vertebrata</taxon>
        <taxon>Euteleostomi</taxon>
        <taxon>Actinopterygii</taxon>
        <taxon>Neopterygii</taxon>
        <taxon>Teleostei</taxon>
        <taxon>Anguilliformes</taxon>
        <taxon>Anguillidae</taxon>
        <taxon>Anguilla</taxon>
    </lineage>
</organism>
<evidence type="ECO:0000313" key="1">
    <source>
        <dbReference type="EMBL" id="JAH30294.1"/>
    </source>
</evidence>